<keyword evidence="6 12" id="KW-0479">Metal-binding</keyword>
<evidence type="ECO:0000256" key="6">
    <source>
        <dbReference type="ARBA" id="ARBA00022723"/>
    </source>
</evidence>
<feature type="domain" description="Peptidase M1 membrane alanine aminopeptidase" evidence="15">
    <location>
        <begin position="221"/>
        <end position="438"/>
    </location>
</feature>
<evidence type="ECO:0000256" key="4">
    <source>
        <dbReference type="ARBA" id="ARBA00022438"/>
    </source>
</evidence>
<dbReference type="GO" id="GO:0016285">
    <property type="term" value="F:alanyl aminopeptidase activity"/>
    <property type="evidence" value="ECO:0007669"/>
    <property type="project" value="UniProtKB-EC"/>
</dbReference>
<dbReference type="Gene3D" id="2.60.40.1730">
    <property type="entry name" value="tricorn interacting facor f3 domain"/>
    <property type="match status" value="1"/>
</dbReference>
<dbReference type="SUPFAM" id="SSF55486">
    <property type="entry name" value="Metalloproteases ('zincins'), catalytic domain"/>
    <property type="match status" value="1"/>
</dbReference>
<dbReference type="PRINTS" id="PR00756">
    <property type="entry name" value="ALADIPTASE"/>
</dbReference>
<dbReference type="EC" id="3.4.11.-" evidence="14"/>
<dbReference type="InterPro" id="IPR042097">
    <property type="entry name" value="Aminopeptidase_N-like_N_sf"/>
</dbReference>
<dbReference type="InterPro" id="IPR045357">
    <property type="entry name" value="Aminopeptidase_N-like_N"/>
</dbReference>
<evidence type="ECO:0000256" key="7">
    <source>
        <dbReference type="ARBA" id="ARBA00022801"/>
    </source>
</evidence>
<feature type="site" description="Transition state stabilizer" evidence="13">
    <location>
        <position position="379"/>
    </location>
</feature>
<keyword evidence="5 14" id="KW-0645">Protease</keyword>
<feature type="domain" description="ERAP1-like C-terminal" evidence="16">
    <location>
        <begin position="515"/>
        <end position="826"/>
    </location>
</feature>
<evidence type="ECO:0000256" key="11">
    <source>
        <dbReference type="PIRSR" id="PIRSR634016-1"/>
    </source>
</evidence>
<keyword evidence="19" id="KW-1185">Reference proteome</keyword>
<evidence type="ECO:0000256" key="1">
    <source>
        <dbReference type="ARBA" id="ARBA00000098"/>
    </source>
</evidence>
<dbReference type="InterPro" id="IPR014782">
    <property type="entry name" value="Peptidase_M1_dom"/>
</dbReference>
<evidence type="ECO:0000256" key="8">
    <source>
        <dbReference type="ARBA" id="ARBA00022833"/>
    </source>
</evidence>
<protein>
    <recommendedName>
        <fullName evidence="14">Aminopeptidase</fullName>
        <ecNumber evidence="14">3.4.11.-</ecNumber>
    </recommendedName>
</protein>
<evidence type="ECO:0000259" key="17">
    <source>
        <dbReference type="Pfam" id="PF17900"/>
    </source>
</evidence>
<evidence type="ECO:0000259" key="15">
    <source>
        <dbReference type="Pfam" id="PF01433"/>
    </source>
</evidence>
<evidence type="ECO:0000256" key="12">
    <source>
        <dbReference type="PIRSR" id="PIRSR634016-3"/>
    </source>
</evidence>
<evidence type="ECO:0000256" key="10">
    <source>
        <dbReference type="ARBA" id="ARBA00057504"/>
    </source>
</evidence>
<dbReference type="GO" id="GO:0005737">
    <property type="term" value="C:cytoplasm"/>
    <property type="evidence" value="ECO:0007669"/>
    <property type="project" value="TreeGrafter"/>
</dbReference>
<dbReference type="GO" id="GO:0006508">
    <property type="term" value="P:proteolysis"/>
    <property type="evidence" value="ECO:0007669"/>
    <property type="project" value="UniProtKB-KW"/>
</dbReference>
<dbReference type="GO" id="GO:0043171">
    <property type="term" value="P:peptide catabolic process"/>
    <property type="evidence" value="ECO:0007669"/>
    <property type="project" value="TreeGrafter"/>
</dbReference>
<dbReference type="Pfam" id="PF17900">
    <property type="entry name" value="Peptidase_M1_N"/>
    <property type="match status" value="1"/>
</dbReference>
<dbReference type="FunFam" id="1.10.390.10:FF:000013">
    <property type="entry name" value="Aminopeptidase N"/>
    <property type="match status" value="1"/>
</dbReference>
<dbReference type="Proteomes" id="UP000004322">
    <property type="component" value="Unassembled WGS sequence"/>
</dbReference>
<dbReference type="Gene3D" id="1.10.390.10">
    <property type="entry name" value="Neutral Protease Domain 2"/>
    <property type="match status" value="1"/>
</dbReference>
<gene>
    <name evidence="18" type="primary">pepN</name>
    <name evidence="18" type="ORF">STRCR_1290</name>
</gene>
<dbReference type="InterPro" id="IPR050344">
    <property type="entry name" value="Peptidase_M1_aminopeptidases"/>
</dbReference>
<dbReference type="InterPro" id="IPR001930">
    <property type="entry name" value="Peptidase_M1"/>
</dbReference>
<dbReference type="OrthoDB" id="100605at2"/>
<comment type="caution">
    <text evidence="18">The sequence shown here is derived from an EMBL/GenBank/DDBJ whole genome shotgun (WGS) entry which is preliminary data.</text>
</comment>
<dbReference type="Pfam" id="PF01433">
    <property type="entry name" value="Peptidase_M1"/>
    <property type="match status" value="1"/>
</dbReference>
<dbReference type="Gene3D" id="2.60.40.1910">
    <property type="match status" value="1"/>
</dbReference>
<comment type="similarity">
    <text evidence="2 14">Belongs to the peptidase M1 family.</text>
</comment>
<evidence type="ECO:0000256" key="13">
    <source>
        <dbReference type="PIRSR" id="PIRSR634016-4"/>
    </source>
</evidence>
<dbReference type="AlphaFoldDB" id="G5JMM8"/>
<evidence type="ECO:0000256" key="2">
    <source>
        <dbReference type="ARBA" id="ARBA00010136"/>
    </source>
</evidence>
<evidence type="ECO:0000256" key="9">
    <source>
        <dbReference type="ARBA" id="ARBA00023049"/>
    </source>
</evidence>
<dbReference type="InterPro" id="IPR024571">
    <property type="entry name" value="ERAP1-like_C_dom"/>
</dbReference>
<dbReference type="PANTHER" id="PTHR11533:SF174">
    <property type="entry name" value="PUROMYCIN-SENSITIVE AMINOPEPTIDASE-RELATED"/>
    <property type="match status" value="1"/>
</dbReference>
<keyword evidence="8 12" id="KW-0862">Zinc</keyword>
<evidence type="ECO:0000256" key="5">
    <source>
        <dbReference type="ARBA" id="ARBA00022670"/>
    </source>
</evidence>
<feature type="binding site" evidence="12">
    <location>
        <position position="315"/>
    </location>
    <ligand>
        <name>Zn(2+)</name>
        <dbReference type="ChEBI" id="CHEBI:29105"/>
        <note>catalytic</note>
    </ligand>
</feature>
<comment type="subunit">
    <text evidence="3">Monomer.</text>
</comment>
<keyword evidence="4 14" id="KW-0031">Aminopeptidase</keyword>
<dbReference type="GO" id="GO:0016020">
    <property type="term" value="C:membrane"/>
    <property type="evidence" value="ECO:0007669"/>
    <property type="project" value="TreeGrafter"/>
</dbReference>
<name>G5JMM8_STRCG</name>
<dbReference type="STRING" id="873449.STRCR_1290"/>
<evidence type="ECO:0000313" key="19">
    <source>
        <dbReference type="Proteomes" id="UP000004322"/>
    </source>
</evidence>
<feature type="binding site" evidence="12">
    <location>
        <position position="296"/>
    </location>
    <ligand>
        <name>Zn(2+)</name>
        <dbReference type="ChEBI" id="CHEBI:29105"/>
        <note>catalytic</note>
    </ligand>
</feature>
<dbReference type="Gene3D" id="1.25.50.20">
    <property type="match status" value="1"/>
</dbReference>
<dbReference type="PANTHER" id="PTHR11533">
    <property type="entry name" value="PROTEASE M1 ZINC METALLOPROTEASE"/>
    <property type="match status" value="1"/>
</dbReference>
<accession>G5JMM8</accession>
<feature type="binding site" evidence="12">
    <location>
        <position position="292"/>
    </location>
    <ligand>
        <name>Zn(2+)</name>
        <dbReference type="ChEBI" id="CHEBI:29105"/>
        <note>catalytic</note>
    </ligand>
</feature>
<dbReference type="eggNOG" id="COG0308">
    <property type="taxonomic scope" value="Bacteria"/>
</dbReference>
<evidence type="ECO:0000259" key="16">
    <source>
        <dbReference type="Pfam" id="PF11838"/>
    </source>
</evidence>
<organism evidence="18 19">
    <name type="scientific">Streptococcus criceti HS-6</name>
    <dbReference type="NCBI Taxonomy" id="873449"/>
    <lineage>
        <taxon>Bacteria</taxon>
        <taxon>Bacillati</taxon>
        <taxon>Bacillota</taxon>
        <taxon>Bacilli</taxon>
        <taxon>Lactobacillales</taxon>
        <taxon>Streptococcaceae</taxon>
        <taxon>Streptococcus</taxon>
    </lineage>
</organism>
<comment type="function">
    <text evidence="10">Aminopeptidase with broad substrate specificity to several peptides. It has more affinity for oligopeptides than for dipeptides. It plays an essential role in the metabolism, it may be involved in nitrogen supply or protein turnover.</text>
</comment>
<dbReference type="EMBL" id="AEUV02000002">
    <property type="protein sequence ID" value="EHI73316.1"/>
    <property type="molecule type" value="Genomic_DNA"/>
</dbReference>
<keyword evidence="9 14" id="KW-0482">Metalloprotease</keyword>
<evidence type="ECO:0000256" key="14">
    <source>
        <dbReference type="RuleBase" id="RU364040"/>
    </source>
</evidence>
<dbReference type="Pfam" id="PF11838">
    <property type="entry name" value="ERAP1_C"/>
    <property type="match status" value="1"/>
</dbReference>
<dbReference type="MEROPS" id="M01.002"/>
<proteinExistence type="inferred from homology"/>
<dbReference type="GO" id="GO:0042277">
    <property type="term" value="F:peptide binding"/>
    <property type="evidence" value="ECO:0007669"/>
    <property type="project" value="TreeGrafter"/>
</dbReference>
<keyword evidence="7 14" id="KW-0378">Hydrolase</keyword>
<dbReference type="GO" id="GO:0008270">
    <property type="term" value="F:zinc ion binding"/>
    <property type="evidence" value="ECO:0007669"/>
    <property type="project" value="UniProtKB-UniRule"/>
</dbReference>
<dbReference type="InterPro" id="IPR027268">
    <property type="entry name" value="Peptidase_M4/M1_CTD_sf"/>
</dbReference>
<dbReference type="RefSeq" id="WP_003048848.1">
    <property type="nucleotide sequence ID" value="NZ_AEUV02000002.1"/>
</dbReference>
<evidence type="ECO:0000313" key="18">
    <source>
        <dbReference type="EMBL" id="EHI73316.1"/>
    </source>
</evidence>
<evidence type="ECO:0000256" key="3">
    <source>
        <dbReference type="ARBA" id="ARBA00011245"/>
    </source>
</evidence>
<dbReference type="SUPFAM" id="SSF63737">
    <property type="entry name" value="Leukotriene A4 hydrolase N-terminal domain"/>
    <property type="match status" value="1"/>
</dbReference>
<comment type="catalytic activity">
    <reaction evidence="1">
        <text>Release of an N-terminal amino acid, Xaa-|-Yaa- from a peptide, amide or arylamide. Xaa is preferably Ala, but may be most amino acids including Pro (slow action). When a terminal hydrophobic residue is followed by a prolyl residue, the two may be released as an intact Xaa-Pro dipeptide.</text>
        <dbReference type="EC" id="3.4.11.2"/>
    </reaction>
</comment>
<comment type="cofactor">
    <cofactor evidence="12 14">
        <name>Zn(2+)</name>
        <dbReference type="ChEBI" id="CHEBI:29105"/>
    </cofactor>
    <text evidence="12 14">Binds 1 zinc ion per subunit.</text>
</comment>
<dbReference type="GO" id="GO:0005615">
    <property type="term" value="C:extracellular space"/>
    <property type="evidence" value="ECO:0007669"/>
    <property type="project" value="TreeGrafter"/>
</dbReference>
<reference evidence="18" key="1">
    <citation type="submission" date="2011-07" db="EMBL/GenBank/DDBJ databases">
        <authorList>
            <person name="Stanhope M.J."/>
            <person name="Durkin A.S."/>
            <person name="Hostetler J."/>
            <person name="Kim M."/>
            <person name="Radune D."/>
            <person name="Singh I."/>
            <person name="Town C.D."/>
        </authorList>
    </citation>
    <scope>NUCLEOTIDE SEQUENCE [LARGE SCALE GENOMIC DNA]</scope>
    <source>
        <strain evidence="18">HS-6</strain>
    </source>
</reference>
<dbReference type="CDD" id="cd09601">
    <property type="entry name" value="M1_APN-Q_like"/>
    <property type="match status" value="1"/>
</dbReference>
<sequence length="850" mass="95779">MNSVEHFIEKFVPENYNIFLDLNRKEKTFSGNVAISGEALDNQVSFHQKDLIVTSVLLDNQEVNFNLDPEKEAVHLDLPETGNMTLVLEFSGKITDNMTGIYPSYYTVDGIKKEVIATQFESHFAREAFPSIDEPEAKATFDLAIKFDQEDGEVVISNMPETNIELRQETGIWTFATTPRMSSYLLAFALGDLQAKKAQTKNGTEVGVFATKAHKASSLDFALDIAVRVIDFYEDYYGVAYPIPHSYHLALPDFSAGAMENWGLVTYREVYLVVDENSTVGTRQQVALVIAHELAHQWFGNLVTMKWWDDLWLNESFANMMEYVSVDAIEPSWNIFEDFQTTGVPLALKRDATDGVQSVHVAVNHPDEINTLFDPAIVYAKGSRLMHMLRRWLGDEDFAAGLKVYFEKHQYRNTVGRDLWNALSASAEKDVASFMDAWLEQPGYPVVTAQVLDDNLILSQKQFFIGEHEDKNRSWQIPLNSNWSGLPDTLSETSLTIPNYSSLAAQNEGAGALRLNTDNTAHYITNYQGRLLDEVLADFVNLDKTAKLQVLQERRLLAESGEVSYADLVPLLNKLPEESSYLVAAAGQQIISGLDSFVDEGTSTEVNFKNLIKRVAENNFNRLGFEKIDGEADEDEMVRQSAIYLMLKADDESAIAQVHAIFQDYQANIEAIPAPIRSSVLVNEMKHSETPALVNQYLSAYVASTDGIFKRQLSNALSYTKDSATLIHILTQWKNKDVVKPQDLATWYAYFLQQDFTQGKVWNWAKENWEWIKTTLGGDMSFDKFVIYPSNNFKTDARLADYKAFFEPQLGDKAIARNITMGIKEISARIDLIKKDKAAVEVAIDLAAAK</sequence>
<dbReference type="GO" id="GO:0070006">
    <property type="term" value="F:metalloaminopeptidase activity"/>
    <property type="evidence" value="ECO:0007669"/>
    <property type="project" value="TreeGrafter"/>
</dbReference>
<feature type="active site" description="Proton acceptor" evidence="11">
    <location>
        <position position="293"/>
    </location>
</feature>
<dbReference type="InterPro" id="IPR034016">
    <property type="entry name" value="M1_APN-typ"/>
</dbReference>
<feature type="domain" description="Aminopeptidase N-like N-terminal" evidence="17">
    <location>
        <begin position="12"/>
        <end position="185"/>
    </location>
</feature>